<accession>A0A848EJA2</accession>
<keyword evidence="4" id="KW-1185">Reference proteome</keyword>
<protein>
    <submittedName>
        <fullName evidence="3">Thiosulfate oxidation carrier complex protein SoxZ</fullName>
    </submittedName>
</protein>
<name>A0A848EJA2_9PROT</name>
<feature type="compositionally biased region" description="Basic and acidic residues" evidence="1">
    <location>
        <begin position="19"/>
        <end position="31"/>
    </location>
</feature>
<dbReference type="InterPro" id="IPR014880">
    <property type="entry name" value="SoxZ_dom"/>
</dbReference>
<evidence type="ECO:0000259" key="2">
    <source>
        <dbReference type="Pfam" id="PF08770"/>
    </source>
</evidence>
<proteinExistence type="predicted"/>
<dbReference type="Gene3D" id="2.60.40.10">
    <property type="entry name" value="Immunoglobulins"/>
    <property type="match status" value="1"/>
</dbReference>
<evidence type="ECO:0000256" key="1">
    <source>
        <dbReference type="SAM" id="MobiDB-lite"/>
    </source>
</evidence>
<reference evidence="3 4" key="1">
    <citation type="submission" date="2020-03" db="EMBL/GenBank/DDBJ databases">
        <authorList>
            <person name="Sun Q."/>
        </authorList>
    </citation>
    <scope>NUCLEOTIDE SEQUENCE [LARGE SCALE GENOMIC DNA]</scope>
    <source>
        <strain evidence="3 4">JC162</strain>
    </source>
</reference>
<sequence>MSGHSTPRVRIPRSARSGEGIEIRTSIEHPMETGPRMEGARAVPRDTLARLLVGMNGETVFAAGVCNGTSANPYYVIFVRMERTASSNSPGRMSADVLPARMSASA</sequence>
<dbReference type="Pfam" id="PF08770">
    <property type="entry name" value="SoxZ"/>
    <property type="match status" value="1"/>
</dbReference>
<evidence type="ECO:0000313" key="4">
    <source>
        <dbReference type="Proteomes" id="UP000548582"/>
    </source>
</evidence>
<dbReference type="RefSeq" id="WP_170056651.1">
    <property type="nucleotide sequence ID" value="NZ_JABBKX010000018.1"/>
</dbReference>
<organism evidence="3 4">
    <name type="scientific">Neoroseomonas marina</name>
    <dbReference type="NCBI Taxonomy" id="1232220"/>
    <lineage>
        <taxon>Bacteria</taxon>
        <taxon>Pseudomonadati</taxon>
        <taxon>Pseudomonadota</taxon>
        <taxon>Alphaproteobacteria</taxon>
        <taxon>Acetobacterales</taxon>
        <taxon>Acetobacteraceae</taxon>
        <taxon>Neoroseomonas</taxon>
    </lineage>
</organism>
<feature type="region of interest" description="Disordered" evidence="1">
    <location>
        <begin position="86"/>
        <end position="106"/>
    </location>
</feature>
<dbReference type="AlphaFoldDB" id="A0A848EJA2"/>
<dbReference type="InterPro" id="IPR013783">
    <property type="entry name" value="Ig-like_fold"/>
</dbReference>
<dbReference type="EMBL" id="JABBKX010000018">
    <property type="protein sequence ID" value="NMJ44471.1"/>
    <property type="molecule type" value="Genomic_DNA"/>
</dbReference>
<dbReference type="InterPro" id="IPR014756">
    <property type="entry name" value="Ig_E-set"/>
</dbReference>
<dbReference type="SUPFAM" id="SSF81296">
    <property type="entry name" value="E set domains"/>
    <property type="match status" value="1"/>
</dbReference>
<feature type="region of interest" description="Disordered" evidence="1">
    <location>
        <begin position="1"/>
        <end position="42"/>
    </location>
</feature>
<evidence type="ECO:0000313" key="3">
    <source>
        <dbReference type="EMBL" id="NMJ44471.1"/>
    </source>
</evidence>
<comment type="caution">
    <text evidence="3">The sequence shown here is derived from an EMBL/GenBank/DDBJ whole genome shotgun (WGS) entry which is preliminary data.</text>
</comment>
<gene>
    <name evidence="3" type="ORF">GWK16_24715</name>
</gene>
<dbReference type="Proteomes" id="UP000548582">
    <property type="component" value="Unassembled WGS sequence"/>
</dbReference>
<feature type="domain" description="Sulphur oxidation protein SoxZ" evidence="2">
    <location>
        <begin position="10"/>
        <end position="80"/>
    </location>
</feature>